<evidence type="ECO:0000313" key="1">
    <source>
        <dbReference type="EMBL" id="EKC59095.1"/>
    </source>
</evidence>
<dbReference type="Pfam" id="PF16868">
    <property type="entry name" value="NMT1_3"/>
    <property type="match status" value="1"/>
</dbReference>
<comment type="caution">
    <text evidence="1">The sequence shown here is derived from an EMBL/GenBank/DDBJ whole genome shotgun (WGS) entry which is preliminary data.</text>
</comment>
<dbReference type="InterPro" id="IPR011852">
    <property type="entry name" value="TRAP_TAXI"/>
</dbReference>
<proteinExistence type="predicted"/>
<dbReference type="PANTHER" id="PTHR42941:SF1">
    <property type="entry name" value="SLL1037 PROTEIN"/>
    <property type="match status" value="1"/>
</dbReference>
<gene>
    <name evidence="1" type="ORF">LEA_13543</name>
</gene>
<protein>
    <submittedName>
        <fullName evidence="1">Immunogenic protein</fullName>
    </submittedName>
</protein>
<reference evidence="1" key="1">
    <citation type="journal article" date="2013" name="Environ. Microbiol.">
        <title>Microbiota from the distal guts of lean and obese adolescents exhibit partial functional redundancy besides clear differences in community structure.</title>
        <authorList>
            <person name="Ferrer M."/>
            <person name="Ruiz A."/>
            <person name="Lanza F."/>
            <person name="Haange S.B."/>
            <person name="Oberbach A."/>
            <person name="Till H."/>
            <person name="Bargiela R."/>
            <person name="Campoy C."/>
            <person name="Segura M.T."/>
            <person name="Richter M."/>
            <person name="von Bergen M."/>
            <person name="Seifert J."/>
            <person name="Suarez A."/>
        </authorList>
    </citation>
    <scope>NUCLEOTIDE SEQUENCE</scope>
</reference>
<dbReference type="SUPFAM" id="SSF53850">
    <property type="entry name" value="Periplasmic binding protein-like II"/>
    <property type="match status" value="1"/>
</dbReference>
<sequence>MMVLLLAACSDKTIRLGVAGIGGVYQVFGEDYAALQAQNGGRKLEVRETAGSAASLRLLSSGYLQMAVVQADMAQDAYNQTGAFAESEVENNFSTMAVLYQEECHIVVRADSGINTVEELQGKTVSIGEEESGTEQNAKQILAAYGLDEKLVKEVNLNYTDAAKQLQSGEIDALFCTSGVKTEMIEELANSCGIALLPVDGSAAARLLAAYPAYSQGVIPAGSYNGQDQDVPTIGVKAVLLASDELSENTVKALTKTLYDGVDTLQAELGLPLELGPADKIGVPVHAGAAAYYQENGMAAGEDAA</sequence>
<dbReference type="PANTHER" id="PTHR42941">
    <property type="entry name" value="SLL1037 PROTEIN"/>
    <property type="match status" value="1"/>
</dbReference>
<dbReference type="NCBIfam" id="TIGR02122">
    <property type="entry name" value="TRAP_TAXI"/>
    <property type="match status" value="1"/>
</dbReference>
<organism evidence="1">
    <name type="scientific">human gut metagenome</name>
    <dbReference type="NCBI Taxonomy" id="408170"/>
    <lineage>
        <taxon>unclassified sequences</taxon>
        <taxon>metagenomes</taxon>
        <taxon>organismal metagenomes</taxon>
    </lineage>
</organism>
<dbReference type="Gene3D" id="3.40.190.10">
    <property type="entry name" value="Periplasmic binding protein-like II"/>
    <property type="match status" value="2"/>
</dbReference>
<name>K1SZC7_9ZZZZ</name>
<dbReference type="AlphaFoldDB" id="K1SZC7"/>
<accession>K1SZC7</accession>
<dbReference type="EMBL" id="AJWY01009187">
    <property type="protein sequence ID" value="EKC59095.1"/>
    <property type="molecule type" value="Genomic_DNA"/>
</dbReference>